<feature type="region of interest" description="Disordered" evidence="12">
    <location>
        <begin position="84"/>
        <end position="117"/>
    </location>
</feature>
<feature type="region of interest" description="Disordered" evidence="12">
    <location>
        <begin position="517"/>
        <end position="551"/>
    </location>
</feature>
<evidence type="ECO:0000256" key="7">
    <source>
        <dbReference type="ARBA" id="ARBA00023136"/>
    </source>
</evidence>
<feature type="region of interest" description="Disordered" evidence="12">
    <location>
        <begin position="723"/>
        <end position="755"/>
    </location>
</feature>
<feature type="region of interest" description="Disordered" evidence="12">
    <location>
        <begin position="230"/>
        <end position="250"/>
    </location>
</feature>
<dbReference type="eggNOG" id="KOG0531">
    <property type="taxonomic scope" value="Eukaryota"/>
</dbReference>
<dbReference type="InterPro" id="IPR053299">
    <property type="entry name" value="ASTRA_WD_repeat"/>
</dbReference>
<feature type="repeat" description="WD" evidence="11">
    <location>
        <begin position="640"/>
        <end position="681"/>
    </location>
</feature>
<dbReference type="Proteomes" id="UP000002059">
    <property type="component" value="Partially assembled WGS sequence"/>
</dbReference>
<feature type="repeat" description="WD" evidence="11">
    <location>
        <begin position="765"/>
        <end position="804"/>
    </location>
</feature>
<evidence type="ECO:0000256" key="5">
    <source>
        <dbReference type="ARBA" id="ARBA00023054"/>
    </source>
</evidence>
<dbReference type="VEuPathDB" id="FungiDB:PAAG_11999"/>
<dbReference type="KEGG" id="pbl:PAAG_11999"/>
<dbReference type="Pfam" id="PF00400">
    <property type="entry name" value="WD40"/>
    <property type="match status" value="6"/>
</dbReference>
<feature type="repeat" description="WD" evidence="11">
    <location>
        <begin position="476"/>
        <end position="515"/>
    </location>
</feature>
<evidence type="ECO:0000256" key="4">
    <source>
        <dbReference type="ARBA" id="ARBA00022787"/>
    </source>
</evidence>
<dbReference type="Gene3D" id="2.130.10.10">
    <property type="entry name" value="YVTN repeat-like/Quinoprotein amine dehydrogenase"/>
    <property type="match status" value="3"/>
</dbReference>
<evidence type="ECO:0000256" key="11">
    <source>
        <dbReference type="PROSITE-ProRule" id="PRU00221"/>
    </source>
</evidence>
<evidence type="ECO:0000256" key="1">
    <source>
        <dbReference type="ARBA" id="ARBA00004570"/>
    </source>
</evidence>
<feature type="repeat" description="WD" evidence="11">
    <location>
        <begin position="434"/>
        <end position="475"/>
    </location>
</feature>
<dbReference type="InterPro" id="IPR015943">
    <property type="entry name" value="WD40/YVTN_repeat-like_dom_sf"/>
</dbReference>
<comment type="subcellular location">
    <subcellularLocation>
        <location evidence="1">Mitochondrion outer membrane</location>
        <topology evidence="1">Peripheral membrane protein</topology>
        <orientation evidence="1">Cytoplasmic side</orientation>
    </subcellularLocation>
</comment>
<feature type="compositionally biased region" description="Acidic residues" evidence="12">
    <location>
        <begin position="731"/>
        <end position="741"/>
    </location>
</feature>
<dbReference type="OrthoDB" id="496at2759"/>
<dbReference type="EMBL" id="KN294004">
    <property type="protein sequence ID" value="KGQ01319.1"/>
    <property type="molecule type" value="Genomic_DNA"/>
</dbReference>
<dbReference type="GO" id="GO:0005741">
    <property type="term" value="C:mitochondrial outer membrane"/>
    <property type="evidence" value="ECO:0007669"/>
    <property type="project" value="UniProtKB-SubCell"/>
</dbReference>
<keyword evidence="6" id="KW-0496">Mitochondrion</keyword>
<dbReference type="AlphaFoldDB" id="A0A0A2VKA1"/>
<feature type="repeat" description="WD" evidence="11">
    <location>
        <begin position="682"/>
        <end position="721"/>
    </location>
</feature>
<feature type="compositionally biased region" description="Acidic residues" evidence="12">
    <location>
        <begin position="525"/>
        <end position="535"/>
    </location>
</feature>
<dbReference type="FunFam" id="2.130.10.10:FF:000404">
    <property type="entry name" value="Mitochondrial division protein 1"/>
    <property type="match status" value="1"/>
</dbReference>
<dbReference type="FunFam" id="2.130.10.10:FF:000881">
    <property type="entry name" value="Mitochondrial division protein 1"/>
    <property type="match status" value="2"/>
</dbReference>
<evidence type="ECO:0000256" key="9">
    <source>
        <dbReference type="ARBA" id="ARBA00039789"/>
    </source>
</evidence>
<keyword evidence="14" id="KW-1185">Reference proteome</keyword>
<dbReference type="SUPFAM" id="SSF50978">
    <property type="entry name" value="WD40 repeat-like"/>
    <property type="match status" value="1"/>
</dbReference>
<dbReference type="PROSITE" id="PS50082">
    <property type="entry name" value="WD_REPEATS_2"/>
    <property type="match status" value="7"/>
</dbReference>
<dbReference type="Gene3D" id="6.10.280.220">
    <property type="match status" value="1"/>
</dbReference>
<feature type="region of interest" description="Disordered" evidence="12">
    <location>
        <begin position="567"/>
        <end position="589"/>
    </location>
</feature>
<evidence type="ECO:0000256" key="10">
    <source>
        <dbReference type="ARBA" id="ARBA00043913"/>
    </source>
</evidence>
<proteinExistence type="inferred from homology"/>
<feature type="repeat" description="WD" evidence="11">
    <location>
        <begin position="848"/>
        <end position="870"/>
    </location>
</feature>
<feature type="compositionally biased region" description="Polar residues" evidence="12">
    <location>
        <begin position="574"/>
        <end position="589"/>
    </location>
</feature>
<evidence type="ECO:0000256" key="8">
    <source>
        <dbReference type="ARBA" id="ARBA00038415"/>
    </source>
</evidence>
<feature type="compositionally biased region" description="Polar residues" evidence="12">
    <location>
        <begin position="347"/>
        <end position="362"/>
    </location>
</feature>
<dbReference type="InterPro" id="IPR036322">
    <property type="entry name" value="WD40_repeat_dom_sf"/>
</dbReference>
<dbReference type="PRINTS" id="PR00320">
    <property type="entry name" value="GPROTEINBRPT"/>
</dbReference>
<dbReference type="SMART" id="SM00320">
    <property type="entry name" value="WD40"/>
    <property type="match status" value="8"/>
</dbReference>
<dbReference type="InterPro" id="IPR020472">
    <property type="entry name" value="WD40_PAC1"/>
</dbReference>
<keyword evidence="4" id="KW-1000">Mitochondrion outer membrane</keyword>
<keyword evidence="2 11" id="KW-0853">WD repeat</keyword>
<dbReference type="OMA" id="TSNICAD"/>
<reference evidence="13 14" key="1">
    <citation type="journal article" date="2011" name="PLoS Genet.">
        <title>Comparative genomic analysis of human fungal pathogens causing paracoccidioidomycosis.</title>
        <authorList>
            <person name="Desjardins C.A."/>
            <person name="Champion M.D."/>
            <person name="Holder J.W."/>
            <person name="Muszewska A."/>
            <person name="Goldberg J."/>
            <person name="Bailao A.M."/>
            <person name="Brigido M.M."/>
            <person name="Ferreira M.E."/>
            <person name="Garcia A.M."/>
            <person name="Grynberg M."/>
            <person name="Gujja S."/>
            <person name="Heiman D.I."/>
            <person name="Henn M.R."/>
            <person name="Kodira C.D."/>
            <person name="Leon-Narvaez H."/>
            <person name="Longo L.V."/>
            <person name="Ma L.J."/>
            <person name="Malavazi I."/>
            <person name="Matsuo A.L."/>
            <person name="Morais F.V."/>
            <person name="Pereira M."/>
            <person name="Rodriguez-Brito S."/>
            <person name="Sakthikumar S."/>
            <person name="Salem-Izacc S.M."/>
            <person name="Sykes S.M."/>
            <person name="Teixeira M.M."/>
            <person name="Vallejo M.C."/>
            <person name="Walter M.E."/>
            <person name="Yandava C."/>
            <person name="Young S."/>
            <person name="Zeng Q."/>
            <person name="Zucker J."/>
            <person name="Felipe M.S."/>
            <person name="Goldman G.H."/>
            <person name="Haas B.J."/>
            <person name="McEwen J.G."/>
            <person name="Nino-Vega G."/>
            <person name="Puccia R."/>
            <person name="San-Blas G."/>
            <person name="Soares C.M."/>
            <person name="Birren B.W."/>
            <person name="Cuomo C.A."/>
        </authorList>
    </citation>
    <scope>NUCLEOTIDE SEQUENCE [LARGE SCALE GENOMIC DNA]</scope>
    <source>
        <strain evidence="14">ATCC MYA-826 / Pb01</strain>
    </source>
</reference>
<feature type="repeat" description="WD" evidence="11">
    <location>
        <begin position="871"/>
        <end position="910"/>
    </location>
</feature>
<evidence type="ECO:0000256" key="12">
    <source>
        <dbReference type="SAM" id="MobiDB-lite"/>
    </source>
</evidence>
<sequence>MPVGSYFAVKPWLKHQLLERIVRTSAFSLYGIVTKILRQPQNIKTSNICADDPQQHSNLPVQRSIHIRPPPLRYLVVLGSPVFSSSRSMAGSRPRNDSLSGKLWASSSPAAGGDEETSSLLGTGLTTRHLEAFTRKVSTTASHLIGPKQDTPSGAHYHSAVNDIHKELRRPSTQRRMFSLAQTTPTDLVRSKLSTSEIQNRAISALPDELLVNIPEGTSSYSLFQGFQASMPEDEHEHRKSHRRRSSRAHKLLDSAGSVAGTLPPTISSLKKDRDTFSRRLEMMGIRKNMCSAEIHEIDNKIANLHSMRKIVLDRLARLEMDEADLEHDLVQLDNKLEDMEEEAATSPDTPKTNDATDPSVASDTQAMDASFMSKSIYEKLPSPKTWKNKSFSQFISPTPLRHSQINIDKKVVGKRSMPVLHEHFEPGSLMKEIEAHNDMISAIDFDVPFGTMVSAALDDTVQVWDLNLGRSMGFLEGHHASVRCLQVDDNLVATGSMDASIRLWDLSRAKYIPRDNRIGKEGTDDQEDNDDGLDYENPAAAPLPPSPRSMEECHLFSLEAHVDEDMEEEAATSPDTPKTNDATDPSVASDTQAMDASFMSKSIYEKLPSPKTWKNKSFRKRSMPVLHEHFEPGSLMKEIEAHNDMISAIDFDVPFGTMVSAALDDTVQVWDLNLGRSMGFLEGHHASVRCLQVDDNLVATGSMDASIRLWDLSRAKYIPRDNRIGKEGTDDQEDNDDGLDYENPAAAPLPPSPRSMEECHLFSLEAHVDEVTALHFRGNTLISGSADKTLRQWDLVKGRCVQTLDVLWAAAQAQALSSNDNPWRPTGRLPDTSADFVGAVQCFDAALACGTADGMVRLWDLRSGQVHRNLVGHTGPVTCLQFDDVHLVTGSMDRSIRIWDLRTGSIHDAYAYDHSVTSMMFDTRRIVAAAGEDVVKVYDKTEGRHWNCGAGVTAEEEGRTASIVQRVRIKDGYLVEGRKDGAVGIWTC</sequence>
<dbReference type="PROSITE" id="PS50294">
    <property type="entry name" value="WD_REPEATS_REGION"/>
    <property type="match status" value="6"/>
</dbReference>
<dbReference type="PANTHER" id="PTHR44156">
    <property type="entry name" value="SUPERNUMERARY LIMBS, ISOFORM B-RELATED"/>
    <property type="match status" value="1"/>
</dbReference>
<dbReference type="HOGENOM" id="CLU_012350_1_1_1"/>
<evidence type="ECO:0000256" key="2">
    <source>
        <dbReference type="ARBA" id="ARBA00022574"/>
    </source>
</evidence>
<dbReference type="RefSeq" id="XP_015702854.1">
    <property type="nucleotide sequence ID" value="XM_015847551.1"/>
</dbReference>
<evidence type="ECO:0000256" key="3">
    <source>
        <dbReference type="ARBA" id="ARBA00022737"/>
    </source>
</evidence>
<dbReference type="GeneID" id="9096229"/>
<keyword evidence="7" id="KW-0472">Membrane</keyword>
<dbReference type="eggNOG" id="KOG4155">
    <property type="taxonomic scope" value="Eukaryota"/>
</dbReference>
<keyword evidence="3" id="KW-0677">Repeat</keyword>
<dbReference type="PROSITE" id="PS00678">
    <property type="entry name" value="WD_REPEATS_1"/>
    <property type="match status" value="5"/>
</dbReference>
<name>A0A0A2VKA1_PARBA</name>
<accession>A0A0A2VKA1</accession>
<dbReference type="InterPro" id="IPR001680">
    <property type="entry name" value="WD40_rpt"/>
</dbReference>
<evidence type="ECO:0000313" key="13">
    <source>
        <dbReference type="EMBL" id="KGQ01319.1"/>
    </source>
</evidence>
<evidence type="ECO:0000256" key="6">
    <source>
        <dbReference type="ARBA" id="ARBA00023128"/>
    </source>
</evidence>
<evidence type="ECO:0000313" key="14">
    <source>
        <dbReference type="Proteomes" id="UP000002059"/>
    </source>
</evidence>
<dbReference type="CDD" id="cd22881">
    <property type="entry name" value="Mdv1_N"/>
    <property type="match status" value="1"/>
</dbReference>
<comment type="function">
    <text evidence="10">Involved in mitochondrial fission. Acts as an adapter protein required to form mitochondrial fission complexes. Formation of these complexes is required to promote constriction and fission of the mitochondrial compartment at a late step in mitochondrial division.</text>
</comment>
<organism evidence="13 14">
    <name type="scientific">Paracoccidioides lutzii (strain ATCC MYA-826 / Pb01)</name>
    <name type="common">Paracoccidioides brasiliensis</name>
    <dbReference type="NCBI Taxonomy" id="502779"/>
    <lineage>
        <taxon>Eukaryota</taxon>
        <taxon>Fungi</taxon>
        <taxon>Dikarya</taxon>
        <taxon>Ascomycota</taxon>
        <taxon>Pezizomycotina</taxon>
        <taxon>Eurotiomycetes</taxon>
        <taxon>Eurotiomycetidae</taxon>
        <taxon>Onygenales</taxon>
        <taxon>Ajellomycetaceae</taxon>
        <taxon>Paracoccidioides</taxon>
    </lineage>
</organism>
<dbReference type="STRING" id="502779.A0A0A2VKA1"/>
<dbReference type="InterPro" id="IPR019775">
    <property type="entry name" value="WD40_repeat_CS"/>
</dbReference>
<feature type="compositionally biased region" description="Basic residues" evidence="12">
    <location>
        <begin position="239"/>
        <end position="250"/>
    </location>
</feature>
<keyword evidence="5" id="KW-0175">Coiled coil</keyword>
<comment type="similarity">
    <text evidence="8">Belongs to the WD repeat MDV1/CAF4 family.</text>
</comment>
<feature type="region of interest" description="Disordered" evidence="12">
    <location>
        <begin position="340"/>
        <end position="362"/>
    </location>
</feature>
<gene>
    <name evidence="13" type="ORF">PAAG_11999</name>
</gene>
<protein>
    <recommendedName>
        <fullName evidence="9">Mitochondrial division protein 1</fullName>
    </recommendedName>
</protein>
<dbReference type="CDD" id="cd00200">
    <property type="entry name" value="WD40"/>
    <property type="match status" value="1"/>
</dbReference>